<dbReference type="InterPro" id="IPR011527">
    <property type="entry name" value="ABC1_TM_dom"/>
</dbReference>
<evidence type="ECO:0000313" key="15">
    <source>
        <dbReference type="Proteomes" id="UP000532908"/>
    </source>
</evidence>
<dbReference type="PROSITE" id="PS50893">
    <property type="entry name" value="ABC_TRANSPORTER_2"/>
    <property type="match status" value="2"/>
</dbReference>
<name>A0A7K9FNF5_STEPR</name>
<keyword evidence="15" id="KW-1185">Reference proteome</keyword>
<evidence type="ECO:0000256" key="11">
    <source>
        <dbReference type="SAM" id="Phobius"/>
    </source>
</evidence>
<evidence type="ECO:0000256" key="8">
    <source>
        <dbReference type="ARBA" id="ARBA00022840"/>
    </source>
</evidence>
<dbReference type="Gene3D" id="3.40.50.300">
    <property type="entry name" value="P-loop containing nucleotide triphosphate hydrolases"/>
    <property type="match status" value="2"/>
</dbReference>
<evidence type="ECO:0000256" key="1">
    <source>
        <dbReference type="ARBA" id="ARBA00004128"/>
    </source>
</evidence>
<dbReference type="GO" id="GO:0005774">
    <property type="term" value="C:vacuolar membrane"/>
    <property type="evidence" value="ECO:0007669"/>
    <property type="project" value="UniProtKB-SubCell"/>
</dbReference>
<dbReference type="FunFam" id="1.20.1560.10:FF:000020">
    <property type="entry name" value="ABC metal ion transporter"/>
    <property type="match status" value="1"/>
</dbReference>
<reference evidence="14 15" key="1">
    <citation type="submission" date="2019-09" db="EMBL/GenBank/DDBJ databases">
        <title>Bird 10,000 Genomes (B10K) Project - Family phase.</title>
        <authorList>
            <person name="Zhang G."/>
        </authorList>
    </citation>
    <scope>NUCLEOTIDE SEQUENCE [LARGE SCALE GENOMIC DNA]</scope>
    <source>
        <strain evidence="14">B10K-DU-001-20</strain>
        <tissue evidence="14">Muscle</tissue>
    </source>
</reference>
<dbReference type="EMBL" id="VWZL01004399">
    <property type="protein sequence ID" value="NXG90720.1"/>
    <property type="molecule type" value="Genomic_DNA"/>
</dbReference>
<feature type="transmembrane region" description="Helical" evidence="11">
    <location>
        <begin position="115"/>
        <end position="137"/>
    </location>
</feature>
<evidence type="ECO:0000256" key="7">
    <source>
        <dbReference type="ARBA" id="ARBA00022741"/>
    </source>
</evidence>
<feature type="domain" description="ABC transmembrane type-1" evidence="13">
    <location>
        <begin position="619"/>
        <end position="895"/>
    </location>
</feature>
<feature type="transmembrane region" description="Helical" evidence="11">
    <location>
        <begin position="228"/>
        <end position="249"/>
    </location>
</feature>
<dbReference type="InterPro" id="IPR003439">
    <property type="entry name" value="ABC_transporter-like_ATP-bd"/>
</dbReference>
<dbReference type="InterPro" id="IPR027417">
    <property type="entry name" value="P-loop_NTPase"/>
</dbReference>
<dbReference type="PANTHER" id="PTHR24223:SF166">
    <property type="entry name" value="MULTIDRUG RESISTANCE-ASSOCIATED PROTEIN 1-LIKE"/>
    <property type="match status" value="1"/>
</dbReference>
<dbReference type="GO" id="GO:0016887">
    <property type="term" value="F:ATP hydrolysis activity"/>
    <property type="evidence" value="ECO:0007669"/>
    <property type="project" value="InterPro"/>
</dbReference>
<dbReference type="Pfam" id="PF00005">
    <property type="entry name" value="ABC_tran"/>
    <property type="match status" value="2"/>
</dbReference>
<dbReference type="CDD" id="cd03244">
    <property type="entry name" value="ABCC_MRP_domain2"/>
    <property type="match status" value="1"/>
</dbReference>
<feature type="domain" description="ABC transmembrane type-1" evidence="13">
    <location>
        <begin position="52"/>
        <end position="286"/>
    </location>
</feature>
<proteinExistence type="inferred from homology"/>
<dbReference type="InterPro" id="IPR050173">
    <property type="entry name" value="ABC_transporter_C-like"/>
</dbReference>
<dbReference type="InterPro" id="IPR036640">
    <property type="entry name" value="ABC1_TM_sf"/>
</dbReference>
<feature type="transmembrane region" description="Helical" evidence="11">
    <location>
        <begin position="854"/>
        <end position="874"/>
    </location>
</feature>
<dbReference type="PROSITE" id="PS50929">
    <property type="entry name" value="ABC_TM1F"/>
    <property type="match status" value="2"/>
</dbReference>
<feature type="domain" description="ABC transporter" evidence="12">
    <location>
        <begin position="303"/>
        <end position="542"/>
    </location>
</feature>
<dbReference type="CDD" id="cd18603">
    <property type="entry name" value="ABC_6TM_MRP1_2_3_6_D2_like"/>
    <property type="match status" value="1"/>
</dbReference>
<feature type="non-terminal residue" evidence="14">
    <location>
        <position position="1"/>
    </location>
</feature>
<dbReference type="GO" id="GO:0005524">
    <property type="term" value="F:ATP binding"/>
    <property type="evidence" value="ECO:0007669"/>
    <property type="project" value="UniProtKB-KW"/>
</dbReference>
<dbReference type="AlphaFoldDB" id="A0A7K9FNF5"/>
<keyword evidence="4" id="KW-0926">Vacuole</keyword>
<evidence type="ECO:0000259" key="13">
    <source>
        <dbReference type="PROSITE" id="PS50929"/>
    </source>
</evidence>
<dbReference type="InterPro" id="IPR003593">
    <property type="entry name" value="AAA+_ATPase"/>
</dbReference>
<dbReference type="Gene3D" id="1.20.1560.10">
    <property type="entry name" value="ABC transporter type 1, transmembrane domain"/>
    <property type="match status" value="2"/>
</dbReference>
<accession>A0A7K9FNF5</accession>
<dbReference type="FunFam" id="1.20.1560.10:FF:000010">
    <property type="entry name" value="Multidrug resistance-associated ABC transporter"/>
    <property type="match status" value="1"/>
</dbReference>
<evidence type="ECO:0000256" key="10">
    <source>
        <dbReference type="ARBA" id="ARBA00023136"/>
    </source>
</evidence>
<feature type="transmembrane region" description="Helical" evidence="11">
    <location>
        <begin position="143"/>
        <end position="163"/>
    </location>
</feature>
<keyword evidence="6" id="KW-0677">Repeat</keyword>
<dbReference type="CDD" id="cd18595">
    <property type="entry name" value="ABC_6TM_MRP1_2_3_6_D1_like"/>
    <property type="match status" value="1"/>
</dbReference>
<comment type="similarity">
    <text evidence="2">Belongs to the ABC transporter superfamily. ABCC family. Conjugate transporter (TC 3.A.1.208) subfamily.</text>
</comment>
<dbReference type="PROSITE" id="PS00211">
    <property type="entry name" value="ABC_TRANSPORTER_1"/>
    <property type="match status" value="2"/>
</dbReference>
<protein>
    <submittedName>
        <fullName evidence="14">MRP1 protein</fullName>
    </submittedName>
</protein>
<keyword evidence="10 11" id="KW-0472">Membrane</keyword>
<evidence type="ECO:0000259" key="12">
    <source>
        <dbReference type="PROSITE" id="PS50893"/>
    </source>
</evidence>
<feature type="domain" description="ABC transporter" evidence="12">
    <location>
        <begin position="941"/>
        <end position="1175"/>
    </location>
</feature>
<evidence type="ECO:0000256" key="5">
    <source>
        <dbReference type="ARBA" id="ARBA00022692"/>
    </source>
</evidence>
<keyword evidence="5 11" id="KW-0812">Transmembrane</keyword>
<keyword evidence="9 11" id="KW-1133">Transmembrane helix</keyword>
<gene>
    <name evidence="14" type="primary">Abcc1_0</name>
    <name evidence="14" type="ORF">STEPAR_R13047</name>
</gene>
<evidence type="ECO:0000256" key="4">
    <source>
        <dbReference type="ARBA" id="ARBA00022554"/>
    </source>
</evidence>
<dbReference type="PANTHER" id="PTHR24223">
    <property type="entry name" value="ATP-BINDING CASSETTE SUB-FAMILY C"/>
    <property type="match status" value="1"/>
</dbReference>
<dbReference type="FunFam" id="3.40.50.300:FF:000997">
    <property type="entry name" value="Multidrug resistance-associated protein 1"/>
    <property type="match status" value="1"/>
</dbReference>
<dbReference type="Proteomes" id="UP000532908">
    <property type="component" value="Unassembled WGS sequence"/>
</dbReference>
<evidence type="ECO:0000313" key="14">
    <source>
        <dbReference type="EMBL" id="NXG90720.1"/>
    </source>
</evidence>
<feature type="transmembrane region" description="Helical" evidence="11">
    <location>
        <begin position="750"/>
        <end position="776"/>
    </location>
</feature>
<dbReference type="InterPro" id="IPR017871">
    <property type="entry name" value="ABC_transporter-like_CS"/>
</dbReference>
<dbReference type="SMART" id="SM00382">
    <property type="entry name" value="AAA"/>
    <property type="match status" value="2"/>
</dbReference>
<dbReference type="FunFam" id="3.40.50.300:FF:000074">
    <property type="entry name" value="Multidrug resistance-associated protein 5 isoform 1"/>
    <property type="match status" value="1"/>
</dbReference>
<comment type="subcellular location">
    <subcellularLocation>
        <location evidence="1">Vacuole membrane</location>
        <topology evidence="1">Multi-pass membrane protein</topology>
    </subcellularLocation>
</comment>
<dbReference type="Pfam" id="PF00664">
    <property type="entry name" value="ABC_membrane"/>
    <property type="match status" value="2"/>
</dbReference>
<comment type="caution">
    <text evidence="14">The sequence shown here is derived from an EMBL/GenBank/DDBJ whole genome shotgun (WGS) entry which is preliminary data.</text>
</comment>
<sequence>LISIGYKKPLERDDLFELNESDSPYSVCPKFEKQWRKEIQKSTTGLTSNDNVLSQTLLHQLYQRNNMLTAVKIKTAVVGLIYKKALTLANSSCRNYTTGEIVNLMSADAQQLMELSVNINLLWSAPFQIIMAVVFLWKELGPSVLAGVAVLLLVIPINMLIAAKVKRLKKSQMRYSDQRVKLLSEMLHGIKILKLYAWEPAYQRKIMSIREQEVDVLKSSGYLTTYSMLTLTCIPFMVSLATFGVFFHLDKENVLTATKVFTSISLFNILRLPLFDLPSVISAVAQTKVSLSRLEDFLCAEDLNPEDVNTSYSRNHAVGFIGASFCWEKNGLPVLKNLSVSIPEGSLVAVVGQVGSGKSSFLSAILGEMEKLEGTVQRRGSVAYVSQQAWIQNDSLQENILFGANLNRPYYELVLESCALLPDLEQLPNGDQTEIGERGVNISGGQKQRVSLARAVYSNADLYLLDDPLSAVDVHVGKHLFEKLIGPSGLLKSKTRILVTHTLTLLPHTDLIIVMEEGRISQMGTYQELMSKRANFAELIQVFSAENTREETTPMEVSSSKEKGQMGRSLQQRELLKRKDSSFGQSKILTNKKEKVAAGGMKMSVVLKYLQAFKWQWMWLTIATYLGQNALAIGQNLWLSTWTAGTAKVSDFTEWKQSQNYKLHIYGLLGLIQGDCLLVCCGAYVLTKGSLCASRALHHQLLDNVLHLPLQHFETNPVGQIINRFTKDLFIVDIRFHYYLRTWLNCTLDVIGTILVIASASPLFIVVVIPLGYFYFTIQRYYIASSRQIRRLAGASHSPMISHFSETLVGRSTIRAFGHQERFIRKNNDIVYENLVYFYNNVISNRWLSVRLEFLGNLMVFFAALFVVLAGSTVSSSTVGLSISYALNIIQSLNFWVRKACEIETNAVSIERVCEYAKMDKEKPWIMSKRPPVGWPDRGIIEFVNYKAQYRKDLGLALNDVSFQTQSKEKVGIVGRTGAGKSTLTNCLFRVLEGSEGKIIIDGIDISTIGLHDLRGNLNIIPQDPILFSGTLQSNLDPLGKHTDLELWEVLELCDLKDFVQSLPKKLLHEISEGGENLSVGQRQLVCLARVLLRKTKILVLDEATASVDMETDNLVQSTIKKEFYNCTILTVAHRLHTVMDSERVLVLDAGRILEYGTPHNLLQGKGAFSEMVAEAGIRR</sequence>
<keyword evidence="8" id="KW-0067">ATP-binding</keyword>
<dbReference type="GO" id="GO:0140359">
    <property type="term" value="F:ABC-type transporter activity"/>
    <property type="evidence" value="ECO:0007669"/>
    <property type="project" value="InterPro"/>
</dbReference>
<evidence type="ECO:0000256" key="3">
    <source>
        <dbReference type="ARBA" id="ARBA00022448"/>
    </source>
</evidence>
<feature type="non-terminal residue" evidence="14">
    <location>
        <position position="1180"/>
    </location>
</feature>
<evidence type="ECO:0000256" key="6">
    <source>
        <dbReference type="ARBA" id="ARBA00022737"/>
    </source>
</evidence>
<dbReference type="GO" id="GO:0000323">
    <property type="term" value="C:lytic vacuole"/>
    <property type="evidence" value="ECO:0007669"/>
    <property type="project" value="UniProtKB-ARBA"/>
</dbReference>
<keyword evidence="7" id="KW-0547">Nucleotide-binding</keyword>
<evidence type="ECO:0000256" key="9">
    <source>
        <dbReference type="ARBA" id="ARBA00022989"/>
    </source>
</evidence>
<dbReference type="SUPFAM" id="SSF90123">
    <property type="entry name" value="ABC transporter transmembrane region"/>
    <property type="match status" value="2"/>
</dbReference>
<keyword evidence="3" id="KW-0813">Transport</keyword>
<evidence type="ECO:0000256" key="2">
    <source>
        <dbReference type="ARBA" id="ARBA00009726"/>
    </source>
</evidence>
<dbReference type="SUPFAM" id="SSF52540">
    <property type="entry name" value="P-loop containing nucleoside triphosphate hydrolases"/>
    <property type="match status" value="2"/>
</dbReference>
<organism evidence="14 15">
    <name type="scientific">Stercorarius parasiticus</name>
    <name type="common">Parasitic jaeger</name>
    <name type="synonym">Arctic skua</name>
    <dbReference type="NCBI Taxonomy" id="54059"/>
    <lineage>
        <taxon>Eukaryota</taxon>
        <taxon>Metazoa</taxon>
        <taxon>Chordata</taxon>
        <taxon>Craniata</taxon>
        <taxon>Vertebrata</taxon>
        <taxon>Euteleostomi</taxon>
        <taxon>Archelosauria</taxon>
        <taxon>Archosauria</taxon>
        <taxon>Dinosauria</taxon>
        <taxon>Saurischia</taxon>
        <taxon>Theropoda</taxon>
        <taxon>Coelurosauria</taxon>
        <taxon>Aves</taxon>
        <taxon>Neognathae</taxon>
        <taxon>Neoaves</taxon>
        <taxon>Charadriiformes</taxon>
        <taxon>Stercorariidae</taxon>
        <taxon>Stercorarius</taxon>
    </lineage>
</organism>
<dbReference type="CDD" id="cd03250">
    <property type="entry name" value="ABCC_MRP_domain1"/>
    <property type="match status" value="1"/>
</dbReference>